<protein>
    <submittedName>
        <fullName evidence="2">Uncharacterized protein</fullName>
    </submittedName>
</protein>
<dbReference type="Proteomes" id="UP000291343">
    <property type="component" value="Unassembled WGS sequence"/>
</dbReference>
<name>A0A482WJ30_LAOST</name>
<comment type="caution">
    <text evidence="2">The sequence shown here is derived from an EMBL/GenBank/DDBJ whole genome shotgun (WGS) entry which is preliminary data.</text>
</comment>
<organism evidence="2 4">
    <name type="scientific">Laodelphax striatellus</name>
    <name type="common">Small brown planthopper</name>
    <name type="synonym">Delphax striatella</name>
    <dbReference type="NCBI Taxonomy" id="195883"/>
    <lineage>
        <taxon>Eukaryota</taxon>
        <taxon>Metazoa</taxon>
        <taxon>Ecdysozoa</taxon>
        <taxon>Arthropoda</taxon>
        <taxon>Hexapoda</taxon>
        <taxon>Insecta</taxon>
        <taxon>Pterygota</taxon>
        <taxon>Neoptera</taxon>
        <taxon>Paraneoptera</taxon>
        <taxon>Hemiptera</taxon>
        <taxon>Auchenorrhyncha</taxon>
        <taxon>Fulgoroidea</taxon>
        <taxon>Delphacidae</taxon>
        <taxon>Criomorphinae</taxon>
        <taxon>Laodelphax</taxon>
    </lineage>
</organism>
<dbReference type="InParanoid" id="A0A482WJ30"/>
<reference evidence="2" key="2">
    <citation type="submission" date="2019-02" db="EMBL/GenBank/DDBJ databases">
        <authorList>
            <person name="Zhu J."/>
            <person name="Jiang F."/>
            <person name="Wang X."/>
            <person name="Yang P."/>
            <person name="Bao Y."/>
            <person name="Zhao W."/>
            <person name="Wang W."/>
            <person name="Lu H."/>
            <person name="Wang Q."/>
            <person name="Cui N."/>
            <person name="Li J."/>
            <person name="Chen X."/>
            <person name="Luo L."/>
            <person name="Yu J."/>
            <person name="Kang L."/>
            <person name="Cui F."/>
        </authorList>
    </citation>
    <scope>NUCLEOTIDE SEQUENCE</scope>
    <source>
        <strain evidence="2">Lst14</strain>
        <tissue evidence="2">Whole body</tissue>
    </source>
</reference>
<keyword evidence="4" id="KW-1185">Reference proteome</keyword>
<gene>
    <name evidence="2" type="ORF">LSTR_LSTR008171</name>
    <name evidence="3" type="ORF">LSTR_LSTR014834</name>
</gene>
<evidence type="ECO:0000313" key="2">
    <source>
        <dbReference type="EMBL" id="RZF33525.1"/>
    </source>
</evidence>
<dbReference type="EMBL" id="QKKF02033706">
    <property type="protein sequence ID" value="RZF33525.1"/>
    <property type="molecule type" value="Genomic_DNA"/>
</dbReference>
<reference evidence="2 4" key="1">
    <citation type="journal article" date="2017" name="Gigascience">
        <title>Genome sequence of the small brown planthopper, Laodelphax striatellus.</title>
        <authorList>
            <person name="Zhu J."/>
            <person name="Jiang F."/>
            <person name="Wang X."/>
            <person name="Yang P."/>
            <person name="Bao Y."/>
            <person name="Zhao W."/>
            <person name="Wang W."/>
            <person name="Lu H."/>
            <person name="Wang Q."/>
            <person name="Cui N."/>
            <person name="Li J."/>
            <person name="Chen X."/>
            <person name="Luo L."/>
            <person name="Yu J."/>
            <person name="Kang L."/>
            <person name="Cui F."/>
        </authorList>
    </citation>
    <scope>NUCLEOTIDE SEQUENCE [LARGE SCALE GENOMIC DNA]</scope>
    <source>
        <strain evidence="2">Lst14</strain>
        <tissue evidence="2">Whole body</tissue>
    </source>
</reference>
<feature type="compositionally biased region" description="Low complexity" evidence="1">
    <location>
        <begin position="49"/>
        <end position="65"/>
    </location>
</feature>
<dbReference type="AlphaFoldDB" id="A0A482WJ30"/>
<evidence type="ECO:0000256" key="1">
    <source>
        <dbReference type="SAM" id="MobiDB-lite"/>
    </source>
</evidence>
<feature type="region of interest" description="Disordered" evidence="1">
    <location>
        <begin position="49"/>
        <end position="73"/>
    </location>
</feature>
<sequence>MSRKSSSCGWMQLASSAANEKKSATQPCLALAIKTYTPCTSWLPPHPFLSPSSPSSSSSSSSSSFPPHPTPPHPPSCQLFSCSVDTQHTLGGAALCRAHPIYAASATQLSLVARGS</sequence>
<evidence type="ECO:0000313" key="4">
    <source>
        <dbReference type="Proteomes" id="UP000291343"/>
    </source>
</evidence>
<dbReference type="EMBL" id="QKKF02032537">
    <property type="protein sequence ID" value="RZF34119.1"/>
    <property type="molecule type" value="Genomic_DNA"/>
</dbReference>
<evidence type="ECO:0000313" key="3">
    <source>
        <dbReference type="EMBL" id="RZF34119.1"/>
    </source>
</evidence>
<accession>A0A482WJ30</accession>
<proteinExistence type="predicted"/>